<dbReference type="GO" id="GO:0005829">
    <property type="term" value="C:cytosol"/>
    <property type="evidence" value="ECO:0007669"/>
    <property type="project" value="TreeGrafter"/>
</dbReference>
<dbReference type="InterPro" id="IPR025501">
    <property type="entry name" value="MinD_FleN"/>
</dbReference>
<dbReference type="EMBL" id="JAHLFE010000003">
    <property type="protein sequence ID" value="MBU3843270.1"/>
    <property type="molecule type" value="Genomic_DNA"/>
</dbReference>
<dbReference type="AlphaFoldDB" id="A0A948TDU9"/>
<comment type="caution">
    <text evidence="14">The sequence shown here is derived from an EMBL/GenBank/DDBJ whole genome shotgun (WGS) entry which is preliminary data.</text>
</comment>
<dbReference type="PANTHER" id="PTHR43384:SF6">
    <property type="entry name" value="SEPTUM SITE-DETERMINING PROTEIN MIND HOMOLOG, CHLOROPLASTIC"/>
    <property type="match status" value="1"/>
</dbReference>
<sequence length="311" mass="34166">MAELDSIYQQEQKAPHPAAGGFPHVKEKKSVAKNEDIPVNEAFKSRIIVITSGKGGVGKTTSAAAISTGLALKGHKTAVIDFDVGLRNLDLVMGVERRVVYDFINVIHGEARLNQALIKDKNTENLFILPASQTKDKESLSYSGVGRVLKELSDDGFEYIICDSPAGIESGALIALYYADEAIVTTNPEVSSVRDSDRIIGILNARSRRAVNNWDPVETKLLLTRYQPSRVEKEEMMSVHDVQGLLNTPLLGVIPESQDVLNASNNGVTIILDQKSTAGQAYHDAVERLLGNDVPMRFITEEKSFWRKLFS</sequence>
<dbReference type="InterPro" id="IPR050625">
    <property type="entry name" value="ParA/MinD_ATPase"/>
</dbReference>
<keyword evidence="6 11" id="KW-0067">ATP-binding</keyword>
<keyword evidence="5 11" id="KW-0547">Nucleotide-binding</keyword>
<dbReference type="GO" id="GO:0009898">
    <property type="term" value="C:cytoplasmic side of plasma membrane"/>
    <property type="evidence" value="ECO:0007669"/>
    <property type="project" value="TreeGrafter"/>
</dbReference>
<evidence type="ECO:0000256" key="8">
    <source>
        <dbReference type="ARBA" id="ARBA00023306"/>
    </source>
</evidence>
<dbReference type="PANTHER" id="PTHR43384">
    <property type="entry name" value="SEPTUM SITE-DETERMINING PROTEIN MIND HOMOLOG, CHLOROPLASTIC-RELATED"/>
    <property type="match status" value="1"/>
</dbReference>
<reference evidence="14" key="2">
    <citation type="submission" date="2021-04" db="EMBL/GenBank/DDBJ databases">
        <authorList>
            <person name="Gilroy R."/>
        </authorList>
    </citation>
    <scope>NUCLEOTIDE SEQUENCE</scope>
    <source>
        <strain evidence="14">378</strain>
    </source>
</reference>
<dbReference type="PIRSF" id="PIRSF003092">
    <property type="entry name" value="MinD"/>
    <property type="match status" value="1"/>
</dbReference>
<feature type="domain" description="CobQ/CobB/MinD/ParA nucleotide binding" evidence="13">
    <location>
        <begin position="48"/>
        <end position="269"/>
    </location>
</feature>
<dbReference type="GO" id="GO:0005524">
    <property type="term" value="F:ATP binding"/>
    <property type="evidence" value="ECO:0007669"/>
    <property type="project" value="UniProtKB-KW"/>
</dbReference>
<comment type="subunit">
    <text evidence="2">Interacts with MinC and FtsZ.</text>
</comment>
<dbReference type="InterPro" id="IPR002586">
    <property type="entry name" value="CobQ/CobB/MinD/ParA_Nub-bd_dom"/>
</dbReference>
<evidence type="ECO:0000256" key="12">
    <source>
        <dbReference type="SAM" id="MobiDB-lite"/>
    </source>
</evidence>
<dbReference type="Proteomes" id="UP000733611">
    <property type="component" value="Unassembled WGS sequence"/>
</dbReference>
<reference evidence="14" key="1">
    <citation type="journal article" date="2021" name="PeerJ">
        <title>Extensive microbial diversity within the chicken gut microbiome revealed by metagenomics and culture.</title>
        <authorList>
            <person name="Gilroy R."/>
            <person name="Ravi A."/>
            <person name="Getino M."/>
            <person name="Pursley I."/>
            <person name="Horton D.L."/>
            <person name="Alikhan N.F."/>
            <person name="Baker D."/>
            <person name="Gharbi K."/>
            <person name="Hall N."/>
            <person name="Watson M."/>
            <person name="Adriaenssens E.M."/>
            <person name="Foster-Nyarko E."/>
            <person name="Jarju S."/>
            <person name="Secka A."/>
            <person name="Antonio M."/>
            <person name="Oren A."/>
            <person name="Chaudhuri R.R."/>
            <person name="La Ragione R."/>
            <person name="Hildebrand F."/>
            <person name="Pallen M.J."/>
        </authorList>
    </citation>
    <scope>NUCLEOTIDE SEQUENCE</scope>
    <source>
        <strain evidence="14">378</strain>
    </source>
</reference>
<feature type="region of interest" description="Disordered" evidence="12">
    <location>
        <begin position="1"/>
        <end position="30"/>
    </location>
</feature>
<comment type="similarity">
    <text evidence="1">Belongs to the ParA family. MinD subfamily.</text>
</comment>
<evidence type="ECO:0000256" key="4">
    <source>
        <dbReference type="ARBA" id="ARBA00022618"/>
    </source>
</evidence>
<keyword evidence="4" id="KW-0132">Cell division</keyword>
<evidence type="ECO:0000259" key="13">
    <source>
        <dbReference type="Pfam" id="PF01656"/>
    </source>
</evidence>
<evidence type="ECO:0000256" key="7">
    <source>
        <dbReference type="ARBA" id="ARBA00023210"/>
    </source>
</evidence>
<evidence type="ECO:0000256" key="5">
    <source>
        <dbReference type="ARBA" id="ARBA00022741"/>
    </source>
</evidence>
<keyword evidence="8" id="KW-0131">Cell cycle</keyword>
<dbReference type="InterPro" id="IPR027417">
    <property type="entry name" value="P-loop_NTPase"/>
</dbReference>
<evidence type="ECO:0000256" key="9">
    <source>
        <dbReference type="ARBA" id="ARBA00025436"/>
    </source>
</evidence>
<dbReference type="FunFam" id="3.40.50.300:FF:000068">
    <property type="entry name" value="Site-determining protein"/>
    <property type="match status" value="1"/>
</dbReference>
<dbReference type="SUPFAM" id="SSF52540">
    <property type="entry name" value="P-loop containing nucleoside triphosphate hydrolases"/>
    <property type="match status" value="1"/>
</dbReference>
<dbReference type="GO" id="GO:0051782">
    <property type="term" value="P:negative regulation of cell division"/>
    <property type="evidence" value="ECO:0007669"/>
    <property type="project" value="TreeGrafter"/>
</dbReference>
<keyword evidence="7" id="KW-0717">Septation</keyword>
<dbReference type="NCBIfam" id="TIGR01968">
    <property type="entry name" value="minD_bact"/>
    <property type="match status" value="1"/>
</dbReference>
<evidence type="ECO:0000256" key="6">
    <source>
        <dbReference type="ARBA" id="ARBA00022840"/>
    </source>
</evidence>
<evidence type="ECO:0000256" key="10">
    <source>
        <dbReference type="ARBA" id="ARBA00032845"/>
    </source>
</evidence>
<proteinExistence type="inferred from homology"/>
<evidence type="ECO:0000256" key="1">
    <source>
        <dbReference type="ARBA" id="ARBA00010257"/>
    </source>
</evidence>
<evidence type="ECO:0000256" key="3">
    <source>
        <dbReference type="ARBA" id="ARBA00016887"/>
    </source>
</evidence>
<feature type="binding site" evidence="11">
    <location>
        <begin position="54"/>
        <end position="61"/>
    </location>
    <ligand>
        <name>ATP</name>
        <dbReference type="ChEBI" id="CHEBI:30616"/>
    </ligand>
</feature>
<gene>
    <name evidence="14" type="primary">minD</name>
    <name evidence="14" type="ORF">H9847_00105</name>
</gene>
<comment type="function">
    <text evidence="9">ATPase required for the correct placement of the division site. Cell division inhibitors MinC and MinD act in concert to form an inhibitor capable of blocking formation of the polar Z ring septums. Rapidly oscillates between the poles of the cell to destabilize FtsZ filaments that have formed before they mature into polar Z rings.</text>
</comment>
<dbReference type="Pfam" id="PF01656">
    <property type="entry name" value="CbiA"/>
    <property type="match status" value="1"/>
</dbReference>
<dbReference type="GO" id="GO:0016887">
    <property type="term" value="F:ATP hydrolysis activity"/>
    <property type="evidence" value="ECO:0007669"/>
    <property type="project" value="InterPro"/>
</dbReference>
<evidence type="ECO:0000313" key="15">
    <source>
        <dbReference type="Proteomes" id="UP000733611"/>
    </source>
</evidence>
<dbReference type="InterPro" id="IPR010223">
    <property type="entry name" value="MinD"/>
</dbReference>
<evidence type="ECO:0000313" key="14">
    <source>
        <dbReference type="EMBL" id="MBU3843270.1"/>
    </source>
</evidence>
<accession>A0A948TDU9</accession>
<dbReference type="Gene3D" id="3.40.50.300">
    <property type="entry name" value="P-loop containing nucleotide triphosphate hydrolases"/>
    <property type="match status" value="1"/>
</dbReference>
<evidence type="ECO:0000256" key="2">
    <source>
        <dbReference type="ARBA" id="ARBA00011626"/>
    </source>
</evidence>
<evidence type="ECO:0000256" key="11">
    <source>
        <dbReference type="PIRSR" id="PIRSR003092-1"/>
    </source>
</evidence>
<dbReference type="GO" id="GO:0000917">
    <property type="term" value="P:division septum assembly"/>
    <property type="evidence" value="ECO:0007669"/>
    <property type="project" value="UniProtKB-KW"/>
</dbReference>
<protein>
    <recommendedName>
        <fullName evidence="3">Septum site-determining protein MinD</fullName>
    </recommendedName>
    <alternativeName>
        <fullName evidence="10">Cell division inhibitor MinD</fullName>
    </alternativeName>
</protein>
<dbReference type="CDD" id="cd02036">
    <property type="entry name" value="MinD"/>
    <property type="match status" value="1"/>
</dbReference>
<organism evidence="14 15">
    <name type="scientific">Candidatus Anaerobiospirillum pullicola</name>
    <dbReference type="NCBI Taxonomy" id="2838451"/>
    <lineage>
        <taxon>Bacteria</taxon>
        <taxon>Pseudomonadati</taxon>
        <taxon>Pseudomonadota</taxon>
        <taxon>Gammaproteobacteria</taxon>
        <taxon>Aeromonadales</taxon>
        <taxon>Succinivibrionaceae</taxon>
        <taxon>Anaerobiospirillum</taxon>
    </lineage>
</organism>
<name>A0A948TDU9_9GAMM</name>